<dbReference type="Proteomes" id="UP000026960">
    <property type="component" value="Chromosome 10"/>
</dbReference>
<keyword evidence="1" id="KW-0732">Signal</keyword>
<proteinExistence type="predicted"/>
<feature type="domain" description="Bifunctional inhibitor/plant lipid transfer protein/seed storage helical" evidence="2">
    <location>
        <begin position="50"/>
        <end position="126"/>
    </location>
</feature>
<keyword evidence="4" id="KW-1185">Reference proteome</keyword>
<dbReference type="SMART" id="SM00499">
    <property type="entry name" value="AAI"/>
    <property type="match status" value="1"/>
</dbReference>
<accession>A0A0D3HBP4</accession>
<dbReference type="HOGENOM" id="CLU_055715_1_2_1"/>
<dbReference type="AlphaFoldDB" id="A0A0D3HBP4"/>
<dbReference type="CDD" id="cd01958">
    <property type="entry name" value="HPS_like"/>
    <property type="match status" value="1"/>
</dbReference>
<dbReference type="PANTHER" id="PTHR31731">
    <property type="match status" value="1"/>
</dbReference>
<reference evidence="3" key="2">
    <citation type="submission" date="2015-03" db="UniProtKB">
        <authorList>
            <consortium name="EnsemblPlants"/>
        </authorList>
    </citation>
    <scope>IDENTIFICATION</scope>
</reference>
<sequence>MAPKSAALFAVVITMSLLSVEVANGCGDTSCSNPSPPPPPAVPTPTGGTCPINVLNLAVCANVLSLNVPSSQCCTLLQGLADLDAALCLCAALKANILGVINVDALVDVTLILNSCNRTCPPGFTCPL</sequence>
<dbReference type="InterPro" id="IPR051636">
    <property type="entry name" value="Plant_LTP/defense-related"/>
</dbReference>
<dbReference type="STRING" id="65489.A0A0D3HBP4"/>
<dbReference type="eggNOG" id="ENOG502R54S">
    <property type="taxonomic scope" value="Eukaryota"/>
</dbReference>
<dbReference type="InterPro" id="IPR027923">
    <property type="entry name" value="Hydrophob_seed_dom"/>
</dbReference>
<reference evidence="3" key="1">
    <citation type="journal article" date="2009" name="Rice">
        <title>De Novo Next Generation Sequencing of Plant Genomes.</title>
        <authorList>
            <person name="Rounsley S."/>
            <person name="Marri P.R."/>
            <person name="Yu Y."/>
            <person name="He R."/>
            <person name="Sisneros N."/>
            <person name="Goicoechea J.L."/>
            <person name="Lee S.J."/>
            <person name="Angelova A."/>
            <person name="Kudrna D."/>
            <person name="Luo M."/>
            <person name="Affourtit J."/>
            <person name="Desany B."/>
            <person name="Knight J."/>
            <person name="Niazi F."/>
            <person name="Egholm M."/>
            <person name="Wing R.A."/>
        </authorList>
    </citation>
    <scope>NUCLEOTIDE SEQUENCE [LARGE SCALE GENOMIC DNA]</scope>
    <source>
        <strain evidence="3">cv. IRGC 105608</strain>
    </source>
</reference>
<dbReference type="PaxDb" id="65489-OBART10G03960.1"/>
<dbReference type="SUPFAM" id="SSF47699">
    <property type="entry name" value="Bifunctional inhibitor/lipid-transfer protein/seed storage 2S albumin"/>
    <property type="match status" value="1"/>
</dbReference>
<feature type="chain" id="PRO_5002263981" description="Bifunctional inhibitor/plant lipid transfer protein/seed storage helical domain-containing protein" evidence="1">
    <location>
        <begin position="26"/>
        <end position="128"/>
    </location>
</feature>
<name>A0A0D3HBP4_9ORYZ</name>
<dbReference type="InterPro" id="IPR036312">
    <property type="entry name" value="Bifun_inhib/LTP/seed_sf"/>
</dbReference>
<feature type="signal peptide" evidence="1">
    <location>
        <begin position="1"/>
        <end position="25"/>
    </location>
</feature>
<dbReference type="EnsemblPlants" id="OBART10G03960.1">
    <property type="protein sequence ID" value="OBART10G03960.1"/>
    <property type="gene ID" value="OBART10G03960"/>
</dbReference>
<evidence type="ECO:0000313" key="3">
    <source>
        <dbReference type="EnsemblPlants" id="OBART10G03960.1"/>
    </source>
</evidence>
<organism evidence="3">
    <name type="scientific">Oryza barthii</name>
    <dbReference type="NCBI Taxonomy" id="65489"/>
    <lineage>
        <taxon>Eukaryota</taxon>
        <taxon>Viridiplantae</taxon>
        <taxon>Streptophyta</taxon>
        <taxon>Embryophyta</taxon>
        <taxon>Tracheophyta</taxon>
        <taxon>Spermatophyta</taxon>
        <taxon>Magnoliopsida</taxon>
        <taxon>Liliopsida</taxon>
        <taxon>Poales</taxon>
        <taxon>Poaceae</taxon>
        <taxon>BOP clade</taxon>
        <taxon>Oryzoideae</taxon>
        <taxon>Oryzeae</taxon>
        <taxon>Oryzinae</taxon>
        <taxon>Oryza</taxon>
    </lineage>
</organism>
<dbReference type="Gramene" id="OBART10G03960.1">
    <property type="protein sequence ID" value="OBART10G03960.1"/>
    <property type="gene ID" value="OBART10G03960"/>
</dbReference>
<dbReference type="Gene3D" id="1.10.110.10">
    <property type="entry name" value="Plant lipid-transfer and hydrophobic proteins"/>
    <property type="match status" value="1"/>
</dbReference>
<evidence type="ECO:0000256" key="1">
    <source>
        <dbReference type="SAM" id="SignalP"/>
    </source>
</evidence>
<evidence type="ECO:0000313" key="4">
    <source>
        <dbReference type="Proteomes" id="UP000026960"/>
    </source>
</evidence>
<dbReference type="InterPro" id="IPR016140">
    <property type="entry name" value="Bifunc_inhib/LTP/seed_store"/>
</dbReference>
<evidence type="ECO:0000259" key="2">
    <source>
        <dbReference type="SMART" id="SM00499"/>
    </source>
</evidence>
<dbReference type="Pfam" id="PF14547">
    <property type="entry name" value="Hydrophob_seed"/>
    <property type="match status" value="1"/>
</dbReference>
<protein>
    <recommendedName>
        <fullName evidence="2">Bifunctional inhibitor/plant lipid transfer protein/seed storage helical domain-containing protein</fullName>
    </recommendedName>
</protein>